<proteinExistence type="predicted"/>
<name>A0A383AKB6_9ZZZZ</name>
<accession>A0A383AKB6</accession>
<sequence length="52" mass="5882">MLIILLIALLPLLSSIAVLDLTGANEFISSNMLRVRFFMFISPSNSYYIVFI</sequence>
<dbReference type="AlphaFoldDB" id="A0A383AKB6"/>
<organism evidence="1">
    <name type="scientific">marine metagenome</name>
    <dbReference type="NCBI Taxonomy" id="408172"/>
    <lineage>
        <taxon>unclassified sequences</taxon>
        <taxon>metagenomes</taxon>
        <taxon>ecological metagenomes</taxon>
    </lineage>
</organism>
<dbReference type="EMBL" id="UINC01192741">
    <property type="protein sequence ID" value="SVE08033.1"/>
    <property type="molecule type" value="Genomic_DNA"/>
</dbReference>
<reference evidence="1" key="1">
    <citation type="submission" date="2018-05" db="EMBL/GenBank/DDBJ databases">
        <authorList>
            <person name="Lanie J.A."/>
            <person name="Ng W.-L."/>
            <person name="Kazmierczak K.M."/>
            <person name="Andrzejewski T.M."/>
            <person name="Davidsen T.M."/>
            <person name="Wayne K.J."/>
            <person name="Tettelin H."/>
            <person name="Glass J.I."/>
            <person name="Rusch D."/>
            <person name="Podicherti R."/>
            <person name="Tsui H.-C.T."/>
            <person name="Winkler M.E."/>
        </authorList>
    </citation>
    <scope>NUCLEOTIDE SEQUENCE</scope>
</reference>
<gene>
    <name evidence="1" type="ORF">METZ01_LOCUS460887</name>
</gene>
<evidence type="ECO:0000313" key="1">
    <source>
        <dbReference type="EMBL" id="SVE08033.1"/>
    </source>
</evidence>
<protein>
    <submittedName>
        <fullName evidence="1">Uncharacterized protein</fullName>
    </submittedName>
</protein>